<evidence type="ECO:0008006" key="2">
    <source>
        <dbReference type="Google" id="ProtNLM"/>
    </source>
</evidence>
<dbReference type="EMBL" id="BART01037526">
    <property type="protein sequence ID" value="GAH08437.1"/>
    <property type="molecule type" value="Genomic_DNA"/>
</dbReference>
<evidence type="ECO:0000313" key="1">
    <source>
        <dbReference type="EMBL" id="GAH08437.1"/>
    </source>
</evidence>
<reference evidence="1" key="1">
    <citation type="journal article" date="2014" name="Front. Microbiol.">
        <title>High frequency of phylogenetically diverse reductive dehalogenase-homologous genes in deep subseafloor sedimentary metagenomes.</title>
        <authorList>
            <person name="Kawai M."/>
            <person name="Futagami T."/>
            <person name="Toyoda A."/>
            <person name="Takaki Y."/>
            <person name="Nishi S."/>
            <person name="Hori S."/>
            <person name="Arai W."/>
            <person name="Tsubouchi T."/>
            <person name="Morono Y."/>
            <person name="Uchiyama I."/>
            <person name="Ito T."/>
            <person name="Fujiyama A."/>
            <person name="Inagaki F."/>
            <person name="Takami H."/>
        </authorList>
    </citation>
    <scope>NUCLEOTIDE SEQUENCE</scope>
    <source>
        <strain evidence="1">Expedition CK06-06</strain>
    </source>
</reference>
<name>X1CL28_9ZZZZ</name>
<organism evidence="1">
    <name type="scientific">marine sediment metagenome</name>
    <dbReference type="NCBI Taxonomy" id="412755"/>
    <lineage>
        <taxon>unclassified sequences</taxon>
        <taxon>metagenomes</taxon>
        <taxon>ecological metagenomes</taxon>
    </lineage>
</organism>
<feature type="non-terminal residue" evidence="1">
    <location>
        <position position="1"/>
    </location>
</feature>
<dbReference type="AlphaFoldDB" id="X1CL28"/>
<comment type="caution">
    <text evidence="1">The sequence shown here is derived from an EMBL/GenBank/DDBJ whole genome shotgun (WGS) entry which is preliminary data.</text>
</comment>
<protein>
    <recommendedName>
        <fullName evidence="2">Glucose/Sorbosone dehydrogenase domain-containing protein</fullName>
    </recommendedName>
</protein>
<dbReference type="SUPFAM" id="SSF101898">
    <property type="entry name" value="NHL repeat"/>
    <property type="match status" value="1"/>
</dbReference>
<gene>
    <name evidence="1" type="ORF">S01H4_62743</name>
</gene>
<proteinExistence type="predicted"/>
<feature type="non-terminal residue" evidence="1">
    <location>
        <position position="152"/>
    </location>
</feature>
<accession>X1CL28</accession>
<sequence length="152" mass="16938">RVLQIDTTSNNYSWIGDPLCSGCWGDSIVGADKCIYWPPRNANRVLKFDPETQQLPSLVGDDLGEGHGKWQGGALATDGAIYCIPFATNQVLAIDPFKELSMTLQNNFRQHPQELGSLFAKDRKCDKTFYDSAVRKFGGEKVFALIEECSSW</sequence>